<dbReference type="Gene3D" id="3.90.1200.10">
    <property type="match status" value="1"/>
</dbReference>
<comment type="caution">
    <text evidence="2">The sequence shown here is derived from an EMBL/GenBank/DDBJ whole genome shotgun (WGS) entry which is preliminary data.</text>
</comment>
<feature type="domain" description="Aminoglycoside phosphotransferase" evidence="1">
    <location>
        <begin position="20"/>
        <end position="128"/>
    </location>
</feature>
<dbReference type="SUPFAM" id="SSF56112">
    <property type="entry name" value="Protein kinase-like (PK-like)"/>
    <property type="match status" value="1"/>
</dbReference>
<dbReference type="AlphaFoldDB" id="A0A2I9CYC9"/>
<keyword evidence="2" id="KW-0808">Transferase</keyword>
<organism evidence="2 3">
    <name type="scientific">Deinococcus aerius</name>
    <dbReference type="NCBI Taxonomy" id="200253"/>
    <lineage>
        <taxon>Bacteria</taxon>
        <taxon>Thermotogati</taxon>
        <taxon>Deinococcota</taxon>
        <taxon>Deinococci</taxon>
        <taxon>Deinococcales</taxon>
        <taxon>Deinococcaceae</taxon>
        <taxon>Deinococcus</taxon>
    </lineage>
</organism>
<name>A0A2I9CYC9_9DEIO</name>
<proteinExistence type="predicted"/>
<gene>
    <name evidence="2" type="ORF">DAERI_120145</name>
</gene>
<evidence type="ECO:0000313" key="3">
    <source>
        <dbReference type="Proteomes" id="UP000236569"/>
    </source>
</evidence>
<sequence>MEATVRAAVEALGLGVTACRRMPGGSTLPTWRVDTRDGPFAVRLYPASLEWVARGMARLSAVLREADFPVPGVVAVVNDLPGHVALIQEWLPGVTCGEALRRGPERAWDWGVQFGQVHARLHALPIPPEVEGEVPRLETGLPAPARPAWLHLDYHPLNVLAEGGRVSAVLDWENVRLGDARADVARTLSILSVDPGVWGAGREVRQRLRTFRRGYLAGYAASLMNELPPFLAWAGEFMLRDRGPHFAGAELAPVRRWSRYWRRRGGP</sequence>
<dbReference type="GO" id="GO:0016740">
    <property type="term" value="F:transferase activity"/>
    <property type="evidence" value="ECO:0007669"/>
    <property type="project" value="UniProtKB-KW"/>
</dbReference>
<feature type="domain" description="Aminoglycoside phosphotransferase" evidence="1">
    <location>
        <begin position="137"/>
        <end position="219"/>
    </location>
</feature>
<evidence type="ECO:0000313" key="2">
    <source>
        <dbReference type="EMBL" id="GBF07152.1"/>
    </source>
</evidence>
<dbReference type="InterPro" id="IPR051678">
    <property type="entry name" value="AGP_Transferase"/>
</dbReference>
<dbReference type="OrthoDB" id="9800774at2"/>
<dbReference type="PANTHER" id="PTHR21310">
    <property type="entry name" value="AMINOGLYCOSIDE PHOSPHOTRANSFERASE-RELATED-RELATED"/>
    <property type="match status" value="1"/>
</dbReference>
<dbReference type="RefSeq" id="WP_103130481.1">
    <property type="nucleotide sequence ID" value="NZ_BFAG01000012.1"/>
</dbReference>
<dbReference type="InterPro" id="IPR011009">
    <property type="entry name" value="Kinase-like_dom_sf"/>
</dbReference>
<keyword evidence="3" id="KW-1185">Reference proteome</keyword>
<dbReference type="Proteomes" id="UP000236569">
    <property type="component" value="Unassembled WGS sequence"/>
</dbReference>
<reference evidence="3" key="1">
    <citation type="submission" date="2018-01" db="EMBL/GenBank/DDBJ databases">
        <title>Draft Genome Sequence of the Radioresistant Bacterium Deinococcus aerius TR0125, Isolated from the Higher Atmosphere above Japan.</title>
        <authorList>
            <person name="Satoh K."/>
            <person name="Arai H."/>
            <person name="Sanzen T."/>
            <person name="Kawaguchi Y."/>
            <person name="Hayashi H."/>
            <person name="Yokobori S."/>
            <person name="Yamagishi A."/>
            <person name="Oono Y."/>
            <person name="Narumi I."/>
        </authorList>
    </citation>
    <scope>NUCLEOTIDE SEQUENCE [LARGE SCALE GENOMIC DNA]</scope>
    <source>
        <strain evidence="3">TR0125</strain>
    </source>
</reference>
<dbReference type="EMBL" id="BFAG01000012">
    <property type="protein sequence ID" value="GBF07152.1"/>
    <property type="molecule type" value="Genomic_DNA"/>
</dbReference>
<evidence type="ECO:0000259" key="1">
    <source>
        <dbReference type="Pfam" id="PF01636"/>
    </source>
</evidence>
<dbReference type="Pfam" id="PF01636">
    <property type="entry name" value="APH"/>
    <property type="match status" value="2"/>
</dbReference>
<accession>A0A2I9CYC9</accession>
<protein>
    <submittedName>
        <fullName evidence="2">Aminoglycoside phosphotransferase</fullName>
    </submittedName>
</protein>
<dbReference type="InterPro" id="IPR002575">
    <property type="entry name" value="Aminoglycoside_PTrfase"/>
</dbReference>